<dbReference type="EMBL" id="VBSB01000008">
    <property type="protein sequence ID" value="NTY60686.1"/>
    <property type="molecule type" value="Genomic_DNA"/>
</dbReference>
<keyword evidence="6" id="KW-1185">Reference proteome</keyword>
<comment type="caution">
    <text evidence="5">The sequence shown here is derived from an EMBL/GenBank/DDBJ whole genome shotgun (WGS) entry which is preliminary data.</text>
</comment>
<evidence type="ECO:0000256" key="2">
    <source>
        <dbReference type="SAM" id="MobiDB-lite"/>
    </source>
</evidence>
<feature type="transmembrane region" description="Helical" evidence="3">
    <location>
        <begin position="197"/>
        <end position="220"/>
    </location>
</feature>
<proteinExistence type="predicted"/>
<protein>
    <recommendedName>
        <fullName evidence="4">ESX-1 secretion-associated protein EspA/EspE-like domain-containing protein</fullName>
    </recommendedName>
</protein>
<evidence type="ECO:0000256" key="3">
    <source>
        <dbReference type="SAM" id="Phobius"/>
    </source>
</evidence>
<evidence type="ECO:0000313" key="6">
    <source>
        <dbReference type="Proteomes" id="UP000708347"/>
    </source>
</evidence>
<keyword evidence="3" id="KW-1133">Transmembrane helix</keyword>
<dbReference type="InterPro" id="IPR043796">
    <property type="entry name" value="ESX-1_EspA/EspE-like"/>
</dbReference>
<name>A0ABX2JSX4_9MYCO</name>
<feature type="compositionally biased region" description="Low complexity" evidence="2">
    <location>
        <begin position="318"/>
        <end position="331"/>
    </location>
</feature>
<feature type="coiled-coil region" evidence="1">
    <location>
        <begin position="129"/>
        <end position="156"/>
    </location>
</feature>
<gene>
    <name evidence="5" type="ORF">FEG63_14135</name>
</gene>
<feature type="region of interest" description="Disordered" evidence="2">
    <location>
        <begin position="388"/>
        <end position="434"/>
    </location>
</feature>
<accession>A0ABX2JSX4</accession>
<feature type="domain" description="ESX-1 secretion-associated protein EspA/EspE-like" evidence="4">
    <location>
        <begin position="87"/>
        <end position="168"/>
    </location>
</feature>
<reference evidence="5 6" key="1">
    <citation type="submission" date="2019-05" db="EMBL/GenBank/DDBJ databases">
        <title>Mycolicibacterium sphagni ENV482 genome assembly.</title>
        <authorList>
            <person name="Chen W."/>
            <person name="Faulkner N.W."/>
            <person name="Hyman M.R."/>
        </authorList>
    </citation>
    <scope>NUCLEOTIDE SEQUENCE [LARGE SCALE GENOMIC DNA]</scope>
    <source>
        <strain evidence="5 6">ENV482</strain>
    </source>
</reference>
<feature type="transmembrane region" description="Helical" evidence="3">
    <location>
        <begin position="170"/>
        <end position="191"/>
    </location>
</feature>
<organism evidence="5 6">
    <name type="scientific">Mycolicibacterium sphagni</name>
    <dbReference type="NCBI Taxonomy" id="1786"/>
    <lineage>
        <taxon>Bacteria</taxon>
        <taxon>Bacillati</taxon>
        <taxon>Actinomycetota</taxon>
        <taxon>Actinomycetes</taxon>
        <taxon>Mycobacteriales</taxon>
        <taxon>Mycobacteriaceae</taxon>
        <taxon>Mycolicibacterium</taxon>
    </lineage>
</organism>
<evidence type="ECO:0000313" key="5">
    <source>
        <dbReference type="EMBL" id="NTY60686.1"/>
    </source>
</evidence>
<keyword evidence="3" id="KW-0472">Membrane</keyword>
<feature type="region of interest" description="Disordered" evidence="2">
    <location>
        <begin position="308"/>
        <end position="340"/>
    </location>
</feature>
<dbReference type="Pfam" id="PF18879">
    <property type="entry name" value="EspA_EspE"/>
    <property type="match status" value="1"/>
</dbReference>
<dbReference type="Proteomes" id="UP000708347">
    <property type="component" value="Unassembled WGS sequence"/>
</dbReference>
<keyword evidence="1" id="KW-0175">Coiled coil</keyword>
<evidence type="ECO:0000259" key="4">
    <source>
        <dbReference type="Pfam" id="PF18879"/>
    </source>
</evidence>
<keyword evidence="3" id="KW-0812">Transmembrane</keyword>
<feature type="compositionally biased region" description="Basic and acidic residues" evidence="2">
    <location>
        <begin position="412"/>
        <end position="434"/>
    </location>
</feature>
<evidence type="ECO:0000256" key="1">
    <source>
        <dbReference type="SAM" id="Coils"/>
    </source>
</evidence>
<sequence>MSYLAGIHDLAYVFTRVGASVDAGARQDWVALGANLAGGAGKLVWYAKGQGAFKALLEKVGKKALPTPTAIIDVTQVAVVLVDLLNGFGAPNAGGGFTSGIDKLKNVDSKLELAIPDSRDWSGAAADAYMAQNAALQALVREMQALDKEIQQIVKGQGDEIFQAHRTLSILGFALVAAQGIALGLYFIPLVGPEVSLLFQVVACLAAVTTVVVTETLALARSMNAANAAELVTAKYIALGKKADLGGDFSTIKVSGADETKVSSFKAISDGLSAYSVSAPPSVSSLAAAAGDTTTEQRLSLLTALSPEESSLDAASMTATDTPETPDAPTTPVSPTYAPPTMAQVTQFSTQVGKISSGLAQPLNVVNQTMGSVQQIVSSAQQGAGAPAAAAADATMVDHEEPTEAEGAGGAEGERAPVDASGAEREQASAERIL</sequence>
<dbReference type="RefSeq" id="WP_174398475.1">
    <property type="nucleotide sequence ID" value="NZ_VBSB01000008.1"/>
</dbReference>